<evidence type="ECO:0000313" key="1">
    <source>
        <dbReference type="EMBL" id="GAA0740699.1"/>
    </source>
</evidence>
<evidence type="ECO:0000313" key="2">
    <source>
        <dbReference type="Proteomes" id="UP001500279"/>
    </source>
</evidence>
<accession>A0ABP3UV30</accession>
<sequence>MNTRNPAFSLPMDDHRGSRQHRFMESADLNSAFREVFTPLRTNIRRGMTLDGQLYAIEMDGCIPGQMLGTEWIPPATRGVDDAAMLADAPVRRALFRKLLAEQRPESLFVYVCEHGGGKAKPTLYVEIASEDGCYAAEYAIIDGTGWHRRELLHAPFRRLCAVPQS</sequence>
<proteinExistence type="predicted"/>
<keyword evidence="2" id="KW-1185">Reference proteome</keyword>
<dbReference type="RefSeq" id="WP_141289744.1">
    <property type="nucleotide sequence ID" value="NZ_BAAAEW010000003.1"/>
</dbReference>
<comment type="caution">
    <text evidence="1">The sequence shown here is derived from an EMBL/GenBank/DDBJ whole genome shotgun (WGS) entry which is preliminary data.</text>
</comment>
<gene>
    <name evidence="1" type="ORF">GCM10009107_02570</name>
</gene>
<name>A0ABP3UV30_9BURK</name>
<dbReference type="EMBL" id="BAAAEW010000003">
    <property type="protein sequence ID" value="GAA0740699.1"/>
    <property type="molecule type" value="Genomic_DNA"/>
</dbReference>
<protein>
    <submittedName>
        <fullName evidence="1">Uncharacterized protein</fullName>
    </submittedName>
</protein>
<organism evidence="1 2">
    <name type="scientific">Ideonella azotifigens</name>
    <dbReference type="NCBI Taxonomy" id="513160"/>
    <lineage>
        <taxon>Bacteria</taxon>
        <taxon>Pseudomonadati</taxon>
        <taxon>Pseudomonadota</taxon>
        <taxon>Betaproteobacteria</taxon>
        <taxon>Burkholderiales</taxon>
        <taxon>Sphaerotilaceae</taxon>
        <taxon>Ideonella</taxon>
    </lineage>
</organism>
<dbReference type="Proteomes" id="UP001500279">
    <property type="component" value="Unassembled WGS sequence"/>
</dbReference>
<reference evidence="2" key="1">
    <citation type="journal article" date="2019" name="Int. J. Syst. Evol. Microbiol.">
        <title>The Global Catalogue of Microorganisms (GCM) 10K type strain sequencing project: providing services to taxonomists for standard genome sequencing and annotation.</title>
        <authorList>
            <consortium name="The Broad Institute Genomics Platform"/>
            <consortium name="The Broad Institute Genome Sequencing Center for Infectious Disease"/>
            <person name="Wu L."/>
            <person name="Ma J."/>
        </authorList>
    </citation>
    <scope>NUCLEOTIDE SEQUENCE [LARGE SCALE GENOMIC DNA]</scope>
    <source>
        <strain evidence="2">JCM 15503</strain>
    </source>
</reference>